<dbReference type="PANTHER" id="PTHR36766:SF61">
    <property type="entry name" value="NB-ARC DOMAIN DISEASE RESISTANCE PROTEIN"/>
    <property type="match status" value="1"/>
</dbReference>
<feature type="compositionally biased region" description="Basic and acidic residues" evidence="2">
    <location>
        <begin position="118"/>
        <end position="133"/>
    </location>
</feature>
<name>A0A392NMV4_9FABA</name>
<keyword evidence="1" id="KW-0611">Plant defense</keyword>
<evidence type="ECO:0000313" key="3">
    <source>
        <dbReference type="EMBL" id="MCI00742.1"/>
    </source>
</evidence>
<evidence type="ECO:0000313" key="4">
    <source>
        <dbReference type="Proteomes" id="UP000265520"/>
    </source>
</evidence>
<dbReference type="AlphaFoldDB" id="A0A392NMV4"/>
<dbReference type="Proteomes" id="UP000265520">
    <property type="component" value="Unassembled WGS sequence"/>
</dbReference>
<organism evidence="3 4">
    <name type="scientific">Trifolium medium</name>
    <dbReference type="NCBI Taxonomy" id="97028"/>
    <lineage>
        <taxon>Eukaryota</taxon>
        <taxon>Viridiplantae</taxon>
        <taxon>Streptophyta</taxon>
        <taxon>Embryophyta</taxon>
        <taxon>Tracheophyta</taxon>
        <taxon>Spermatophyta</taxon>
        <taxon>Magnoliopsida</taxon>
        <taxon>eudicotyledons</taxon>
        <taxon>Gunneridae</taxon>
        <taxon>Pentapetalae</taxon>
        <taxon>rosids</taxon>
        <taxon>fabids</taxon>
        <taxon>Fabales</taxon>
        <taxon>Fabaceae</taxon>
        <taxon>Papilionoideae</taxon>
        <taxon>50 kb inversion clade</taxon>
        <taxon>NPAAA clade</taxon>
        <taxon>Hologalegina</taxon>
        <taxon>IRL clade</taxon>
        <taxon>Trifolieae</taxon>
        <taxon>Trifolium</taxon>
    </lineage>
</organism>
<dbReference type="SUPFAM" id="SSF52047">
    <property type="entry name" value="RNI-like"/>
    <property type="match status" value="1"/>
</dbReference>
<dbReference type="PANTHER" id="PTHR36766">
    <property type="entry name" value="PLANT BROAD-SPECTRUM MILDEW RESISTANCE PROTEIN RPW8"/>
    <property type="match status" value="1"/>
</dbReference>
<sequence length="144" mass="16239">HFPALETLLVDNCDVLELTEGYEDQNSNMRLKVLTIVSLPHLVTLPHWIQGSVNTLQYLSISSCNNLVALPQCLSSMNCLKTICITGCPNIMSLPNDIYRLNTLERLEIDGYPELLRKSQQEVGESSHTHNTTDEPDEVEEELE</sequence>
<keyword evidence="4" id="KW-1185">Reference proteome</keyword>
<evidence type="ECO:0000256" key="1">
    <source>
        <dbReference type="ARBA" id="ARBA00022821"/>
    </source>
</evidence>
<dbReference type="InterPro" id="IPR032675">
    <property type="entry name" value="LRR_dom_sf"/>
</dbReference>
<feature type="region of interest" description="Disordered" evidence="2">
    <location>
        <begin position="118"/>
        <end position="144"/>
    </location>
</feature>
<dbReference type="Gene3D" id="3.80.10.10">
    <property type="entry name" value="Ribonuclease Inhibitor"/>
    <property type="match status" value="1"/>
</dbReference>
<protein>
    <submittedName>
        <fullName evidence="3">Putative disease resistance protein (TIR-NBS-LRR class)</fullName>
    </submittedName>
</protein>
<comment type="caution">
    <text evidence="3">The sequence shown here is derived from an EMBL/GenBank/DDBJ whole genome shotgun (WGS) entry which is preliminary data.</text>
</comment>
<feature type="non-terminal residue" evidence="3">
    <location>
        <position position="1"/>
    </location>
</feature>
<proteinExistence type="predicted"/>
<feature type="compositionally biased region" description="Acidic residues" evidence="2">
    <location>
        <begin position="134"/>
        <end position="144"/>
    </location>
</feature>
<reference evidence="3 4" key="1">
    <citation type="journal article" date="2018" name="Front. Plant Sci.">
        <title>Red Clover (Trifolium pratense) and Zigzag Clover (T. medium) - A Picture of Genomic Similarities and Differences.</title>
        <authorList>
            <person name="Dluhosova J."/>
            <person name="Istvanek J."/>
            <person name="Nedelnik J."/>
            <person name="Repkova J."/>
        </authorList>
    </citation>
    <scope>NUCLEOTIDE SEQUENCE [LARGE SCALE GENOMIC DNA]</scope>
    <source>
        <strain evidence="4">cv. 10/8</strain>
        <tissue evidence="3">Leaf</tissue>
    </source>
</reference>
<accession>A0A392NMV4</accession>
<dbReference type="EMBL" id="LXQA010044123">
    <property type="protein sequence ID" value="MCI00742.1"/>
    <property type="molecule type" value="Genomic_DNA"/>
</dbReference>
<evidence type="ECO:0000256" key="2">
    <source>
        <dbReference type="SAM" id="MobiDB-lite"/>
    </source>
</evidence>
<dbReference type="GO" id="GO:0006952">
    <property type="term" value="P:defense response"/>
    <property type="evidence" value="ECO:0007669"/>
    <property type="project" value="UniProtKB-KW"/>
</dbReference>